<comment type="caution">
    <text evidence="1">The sequence shown here is derived from an EMBL/GenBank/DDBJ whole genome shotgun (WGS) entry which is preliminary data.</text>
</comment>
<evidence type="ECO:0000313" key="2">
    <source>
        <dbReference type="Proteomes" id="UP001149954"/>
    </source>
</evidence>
<reference evidence="1" key="1">
    <citation type="submission" date="2022-12" db="EMBL/GenBank/DDBJ databases">
        <authorList>
            <person name="Petersen C."/>
        </authorList>
    </citation>
    <scope>NUCLEOTIDE SEQUENCE</scope>
    <source>
        <strain evidence="1">IBT 29495</strain>
    </source>
</reference>
<dbReference type="EMBL" id="JAPWDS010000006">
    <property type="protein sequence ID" value="KAJ5494691.1"/>
    <property type="molecule type" value="Genomic_DNA"/>
</dbReference>
<gene>
    <name evidence="1" type="ORF">N7463_010778</name>
</gene>
<organism evidence="1 2">
    <name type="scientific">Penicillium fimorum</name>
    <dbReference type="NCBI Taxonomy" id="1882269"/>
    <lineage>
        <taxon>Eukaryota</taxon>
        <taxon>Fungi</taxon>
        <taxon>Dikarya</taxon>
        <taxon>Ascomycota</taxon>
        <taxon>Pezizomycotina</taxon>
        <taxon>Eurotiomycetes</taxon>
        <taxon>Eurotiomycetidae</taxon>
        <taxon>Eurotiales</taxon>
        <taxon>Aspergillaceae</taxon>
        <taxon>Penicillium</taxon>
    </lineage>
</organism>
<dbReference type="InterPro" id="IPR011009">
    <property type="entry name" value="Kinase-like_dom_sf"/>
</dbReference>
<accession>A0A9W9XKI8</accession>
<dbReference type="Gene3D" id="1.10.510.10">
    <property type="entry name" value="Transferase(Phosphotransferase) domain 1"/>
    <property type="match status" value="1"/>
</dbReference>
<dbReference type="OrthoDB" id="4360026at2759"/>
<protein>
    <recommendedName>
        <fullName evidence="3">Protein kinase domain-containing protein</fullName>
    </recommendedName>
</protein>
<dbReference type="SUPFAM" id="SSF56112">
    <property type="entry name" value="Protein kinase-like (PK-like)"/>
    <property type="match status" value="1"/>
</dbReference>
<dbReference type="Proteomes" id="UP001149954">
    <property type="component" value="Unassembled WGS sequence"/>
</dbReference>
<evidence type="ECO:0000313" key="1">
    <source>
        <dbReference type="EMBL" id="KAJ5494691.1"/>
    </source>
</evidence>
<proteinExistence type="predicted"/>
<reference evidence="1" key="2">
    <citation type="journal article" date="2023" name="IMA Fungus">
        <title>Comparative genomic study of the Penicillium genus elucidates a diverse pangenome and 15 lateral gene transfer events.</title>
        <authorList>
            <person name="Petersen C."/>
            <person name="Sorensen T."/>
            <person name="Nielsen M.R."/>
            <person name="Sondergaard T.E."/>
            <person name="Sorensen J.L."/>
            <person name="Fitzpatrick D.A."/>
            <person name="Frisvad J.C."/>
            <person name="Nielsen K.L."/>
        </authorList>
    </citation>
    <scope>NUCLEOTIDE SEQUENCE</scope>
    <source>
        <strain evidence="1">IBT 29495</strain>
    </source>
</reference>
<evidence type="ECO:0008006" key="3">
    <source>
        <dbReference type="Google" id="ProtNLM"/>
    </source>
</evidence>
<dbReference type="AlphaFoldDB" id="A0A9W9XKI8"/>
<sequence length="399" mass="46247">MFAMWCSLQTDPTFQYNGIKASIHARFIMNGDLSRITLDTPSEELPYLLWYPSIPRRSVLRELFRRQAMMKSAIARTCIIVNYEDLYDLLDVDPDTEIMDDARDSQNLQYIQDLEAKIPDRGYRPFPRGITYEIPRKLKMFEYPPSHLWIDFADSSPSIEDDGISYNGSIVCFNSLQLSFSAPEPLKQLVAETHCAIDIDEYYHSPRHEIQVHERLGSNEGILPLTCPSEYKTRVAFAKENNLEFYIGTHSEPEASFKIDWIFSLTNTLSHVHSHRVFIVNLYLSNILVIQDELKLTNPSESILSPPTAQMDTVCEDNLTAKIEILQLGWIIYSIATWRVHKYRFFNRLNTPSPTLEPFPSTDDLFCDLILGKCWREEYDSMDALNEEAHYSLQISKED</sequence>
<keyword evidence="2" id="KW-1185">Reference proteome</keyword>
<name>A0A9W9XKI8_9EURO</name>